<comment type="caution">
    <text evidence="1">The sequence shown here is derived from an EMBL/GenBank/DDBJ whole genome shotgun (WGS) entry which is preliminary data.</text>
</comment>
<dbReference type="Proteomes" id="UP000824176">
    <property type="component" value="Unassembled WGS sequence"/>
</dbReference>
<proteinExistence type="predicted"/>
<protein>
    <submittedName>
        <fullName evidence="1">Uncharacterized protein</fullName>
    </submittedName>
</protein>
<name>A0A9D2GW31_9BACT</name>
<dbReference type="AlphaFoldDB" id="A0A9D2GW31"/>
<evidence type="ECO:0000313" key="2">
    <source>
        <dbReference type="Proteomes" id="UP000824176"/>
    </source>
</evidence>
<dbReference type="EMBL" id="DXAQ01000152">
    <property type="protein sequence ID" value="HIZ90316.1"/>
    <property type="molecule type" value="Genomic_DNA"/>
</dbReference>
<reference evidence="1" key="2">
    <citation type="submission" date="2021-04" db="EMBL/GenBank/DDBJ databases">
        <authorList>
            <person name="Gilroy R."/>
        </authorList>
    </citation>
    <scope>NUCLEOTIDE SEQUENCE</scope>
    <source>
        <strain evidence="1">ChiW4-1371</strain>
    </source>
</reference>
<gene>
    <name evidence="1" type="ORF">H9804_10250</name>
</gene>
<sequence>MAYVSGLPSFEKSQMLGMEYSIAAANKAKGISHQHGITELTNTDAATKQASMAGANIEVSKGIGQLINVVG</sequence>
<organism evidence="1 2">
    <name type="scientific">Candidatus Mucispirillum faecigallinarum</name>
    <dbReference type="NCBI Taxonomy" id="2838699"/>
    <lineage>
        <taxon>Bacteria</taxon>
        <taxon>Pseudomonadati</taxon>
        <taxon>Deferribacterota</taxon>
        <taxon>Deferribacteres</taxon>
        <taxon>Deferribacterales</taxon>
        <taxon>Mucispirillaceae</taxon>
        <taxon>Mucispirillum</taxon>
    </lineage>
</organism>
<reference evidence="1" key="1">
    <citation type="journal article" date="2021" name="PeerJ">
        <title>Extensive microbial diversity within the chicken gut microbiome revealed by metagenomics and culture.</title>
        <authorList>
            <person name="Gilroy R."/>
            <person name="Ravi A."/>
            <person name="Getino M."/>
            <person name="Pursley I."/>
            <person name="Horton D.L."/>
            <person name="Alikhan N.F."/>
            <person name="Baker D."/>
            <person name="Gharbi K."/>
            <person name="Hall N."/>
            <person name="Watson M."/>
            <person name="Adriaenssens E.M."/>
            <person name="Foster-Nyarko E."/>
            <person name="Jarju S."/>
            <person name="Secka A."/>
            <person name="Antonio M."/>
            <person name="Oren A."/>
            <person name="Chaudhuri R.R."/>
            <person name="La Ragione R."/>
            <person name="Hildebrand F."/>
            <person name="Pallen M.J."/>
        </authorList>
    </citation>
    <scope>NUCLEOTIDE SEQUENCE</scope>
    <source>
        <strain evidence="1">ChiW4-1371</strain>
    </source>
</reference>
<evidence type="ECO:0000313" key="1">
    <source>
        <dbReference type="EMBL" id="HIZ90316.1"/>
    </source>
</evidence>
<accession>A0A9D2GW31</accession>